<evidence type="ECO:0000256" key="1">
    <source>
        <dbReference type="SAM" id="Phobius"/>
    </source>
</evidence>
<sequence>MLDDAENQSYGSRRLAIICVAPWMLLLMEKGRSSCNSGSLTESCVRADGTSTTTTEFHKLKAKDDRVET</sequence>
<keyword evidence="1" id="KW-0812">Transmembrane</keyword>
<dbReference type="Proteomes" id="UP000001312">
    <property type="component" value="Unassembled WGS sequence"/>
</dbReference>
<keyword evidence="1" id="KW-1133">Transmembrane helix</keyword>
<dbReference type="EMBL" id="CH476627">
    <property type="protein sequence ID" value="EDO03503.1"/>
    <property type="molecule type" value="Genomic_DNA"/>
</dbReference>
<keyword evidence="1" id="KW-0472">Membrane</keyword>
<gene>
    <name evidence="2" type="ORF">SS1G_05984</name>
</gene>
<accession>A7EKY7</accession>
<evidence type="ECO:0000313" key="2">
    <source>
        <dbReference type="EMBL" id="EDO03503.1"/>
    </source>
</evidence>
<name>A7EKY7_SCLS1</name>
<reference evidence="3" key="1">
    <citation type="journal article" date="2011" name="PLoS Genet.">
        <title>Genomic analysis of the necrotrophic fungal pathogens Sclerotinia sclerotiorum and Botrytis cinerea.</title>
        <authorList>
            <person name="Amselem J."/>
            <person name="Cuomo C.A."/>
            <person name="van Kan J.A."/>
            <person name="Viaud M."/>
            <person name="Benito E.P."/>
            <person name="Couloux A."/>
            <person name="Coutinho P.M."/>
            <person name="de Vries R.P."/>
            <person name="Dyer P.S."/>
            <person name="Fillinger S."/>
            <person name="Fournier E."/>
            <person name="Gout L."/>
            <person name="Hahn M."/>
            <person name="Kohn L."/>
            <person name="Lapalu N."/>
            <person name="Plummer K.M."/>
            <person name="Pradier J.M."/>
            <person name="Quevillon E."/>
            <person name="Sharon A."/>
            <person name="Simon A."/>
            <person name="ten Have A."/>
            <person name="Tudzynski B."/>
            <person name="Tudzynski P."/>
            <person name="Wincker P."/>
            <person name="Andrew M."/>
            <person name="Anthouard V."/>
            <person name="Beever R.E."/>
            <person name="Beffa R."/>
            <person name="Benoit I."/>
            <person name="Bouzid O."/>
            <person name="Brault B."/>
            <person name="Chen Z."/>
            <person name="Choquer M."/>
            <person name="Collemare J."/>
            <person name="Cotton P."/>
            <person name="Danchin E.G."/>
            <person name="Da Silva C."/>
            <person name="Gautier A."/>
            <person name="Giraud C."/>
            <person name="Giraud T."/>
            <person name="Gonzalez C."/>
            <person name="Grossetete S."/>
            <person name="Guldener U."/>
            <person name="Henrissat B."/>
            <person name="Howlett B.J."/>
            <person name="Kodira C."/>
            <person name="Kretschmer M."/>
            <person name="Lappartient A."/>
            <person name="Leroch M."/>
            <person name="Levis C."/>
            <person name="Mauceli E."/>
            <person name="Neuveglise C."/>
            <person name="Oeser B."/>
            <person name="Pearson M."/>
            <person name="Poulain J."/>
            <person name="Poussereau N."/>
            <person name="Quesneville H."/>
            <person name="Rascle C."/>
            <person name="Schumacher J."/>
            <person name="Segurens B."/>
            <person name="Sexton A."/>
            <person name="Silva E."/>
            <person name="Sirven C."/>
            <person name="Soanes D.M."/>
            <person name="Talbot N.J."/>
            <person name="Templeton M."/>
            <person name="Yandava C."/>
            <person name="Yarden O."/>
            <person name="Zeng Q."/>
            <person name="Rollins J.A."/>
            <person name="Lebrun M.H."/>
            <person name="Dickman M."/>
        </authorList>
    </citation>
    <scope>NUCLEOTIDE SEQUENCE [LARGE SCALE GENOMIC DNA]</scope>
    <source>
        <strain evidence="3">ATCC 18683 / 1980 / Ss-1</strain>
    </source>
</reference>
<dbReference type="KEGG" id="ssl:SS1G_05984"/>
<dbReference type="HOGENOM" id="CLU_2777461_0_0_1"/>
<keyword evidence="3" id="KW-1185">Reference proteome</keyword>
<evidence type="ECO:0000313" key="3">
    <source>
        <dbReference type="Proteomes" id="UP000001312"/>
    </source>
</evidence>
<dbReference type="InParanoid" id="A7EKY7"/>
<dbReference type="GeneID" id="5489537"/>
<organism evidence="2 3">
    <name type="scientific">Sclerotinia sclerotiorum (strain ATCC 18683 / 1980 / Ss-1)</name>
    <name type="common">White mold</name>
    <name type="synonym">Whetzelinia sclerotiorum</name>
    <dbReference type="NCBI Taxonomy" id="665079"/>
    <lineage>
        <taxon>Eukaryota</taxon>
        <taxon>Fungi</taxon>
        <taxon>Dikarya</taxon>
        <taxon>Ascomycota</taxon>
        <taxon>Pezizomycotina</taxon>
        <taxon>Leotiomycetes</taxon>
        <taxon>Helotiales</taxon>
        <taxon>Sclerotiniaceae</taxon>
        <taxon>Sclerotinia</taxon>
    </lineage>
</organism>
<dbReference type="RefSeq" id="XP_001593062.1">
    <property type="nucleotide sequence ID" value="XM_001593012.1"/>
</dbReference>
<protein>
    <submittedName>
        <fullName evidence="2">Uncharacterized protein</fullName>
    </submittedName>
</protein>
<feature type="transmembrane region" description="Helical" evidence="1">
    <location>
        <begin position="12"/>
        <end position="28"/>
    </location>
</feature>
<dbReference type="AlphaFoldDB" id="A7EKY7"/>
<proteinExistence type="predicted"/>